<dbReference type="RefSeq" id="WP_078350852.1">
    <property type="nucleotide sequence ID" value="NZ_MBTF01000037.1"/>
</dbReference>
<accession>A0A1S9P7Q2</accession>
<dbReference type="AlphaFoldDB" id="A0A1S9P7Q2"/>
<dbReference type="Pfam" id="PF07883">
    <property type="entry name" value="Cupin_2"/>
    <property type="match status" value="1"/>
</dbReference>
<reference evidence="2 3" key="1">
    <citation type="submission" date="2016-07" db="EMBL/GenBank/DDBJ databases">
        <title>Genomic analysis of zinc-resistant bacterium Mucilaginibacter pedocola TBZ30.</title>
        <authorList>
            <person name="Huang J."/>
            <person name="Tang J."/>
        </authorList>
    </citation>
    <scope>NUCLEOTIDE SEQUENCE [LARGE SCALE GENOMIC DNA]</scope>
    <source>
        <strain evidence="2 3">TBZ30</strain>
    </source>
</reference>
<dbReference type="InterPro" id="IPR013096">
    <property type="entry name" value="Cupin_2"/>
</dbReference>
<dbReference type="OrthoDB" id="9802489at2"/>
<sequence length="131" mass="14337">MQIIKNGAQASVKGPEAWFTGQVRIDPLFQKKEATKGAGALVTFEPGARTAWHTHPAGQTLIVVSGVGRVQREGEAIQEILPGDVVWFEPNEKHWHGAAPDKAMSHIAIQEDVNGEVVTWLAKVTDEQYTK</sequence>
<dbReference type="InterPro" id="IPR014710">
    <property type="entry name" value="RmlC-like_jellyroll"/>
</dbReference>
<evidence type="ECO:0000313" key="3">
    <source>
        <dbReference type="Proteomes" id="UP000189739"/>
    </source>
</evidence>
<dbReference type="Gene3D" id="2.60.120.10">
    <property type="entry name" value="Jelly Rolls"/>
    <property type="match status" value="1"/>
</dbReference>
<dbReference type="STRING" id="1792845.BC343_15685"/>
<comment type="caution">
    <text evidence="2">The sequence shown here is derived from an EMBL/GenBank/DDBJ whole genome shotgun (WGS) entry which is preliminary data.</text>
</comment>
<evidence type="ECO:0000313" key="2">
    <source>
        <dbReference type="EMBL" id="OOQ56981.1"/>
    </source>
</evidence>
<keyword evidence="3" id="KW-1185">Reference proteome</keyword>
<dbReference type="SUPFAM" id="SSF51182">
    <property type="entry name" value="RmlC-like cupins"/>
    <property type="match status" value="1"/>
</dbReference>
<protein>
    <submittedName>
        <fullName evidence="2">Cupin</fullName>
    </submittedName>
</protein>
<gene>
    <name evidence="2" type="ORF">BC343_15685</name>
</gene>
<dbReference type="PANTHER" id="PTHR43698:SF1">
    <property type="entry name" value="BLL4564 PROTEIN"/>
    <property type="match status" value="1"/>
</dbReference>
<evidence type="ECO:0000259" key="1">
    <source>
        <dbReference type="Pfam" id="PF07883"/>
    </source>
</evidence>
<dbReference type="EMBL" id="MBTF01000037">
    <property type="protein sequence ID" value="OOQ56981.1"/>
    <property type="molecule type" value="Genomic_DNA"/>
</dbReference>
<dbReference type="InterPro" id="IPR047263">
    <property type="entry name" value="HNL-like_cupin"/>
</dbReference>
<proteinExistence type="predicted"/>
<name>A0A1S9P7Q2_9SPHI</name>
<dbReference type="PANTHER" id="PTHR43698">
    <property type="entry name" value="RIBD C-TERMINAL DOMAIN CONTAINING PROTEIN"/>
    <property type="match status" value="1"/>
</dbReference>
<feature type="domain" description="Cupin type-2" evidence="1">
    <location>
        <begin position="41"/>
        <end position="106"/>
    </location>
</feature>
<organism evidence="2 3">
    <name type="scientific">Mucilaginibacter pedocola</name>
    <dbReference type="NCBI Taxonomy" id="1792845"/>
    <lineage>
        <taxon>Bacteria</taxon>
        <taxon>Pseudomonadati</taxon>
        <taxon>Bacteroidota</taxon>
        <taxon>Sphingobacteriia</taxon>
        <taxon>Sphingobacteriales</taxon>
        <taxon>Sphingobacteriaceae</taxon>
        <taxon>Mucilaginibacter</taxon>
    </lineage>
</organism>
<dbReference type="InterPro" id="IPR011051">
    <property type="entry name" value="RmlC_Cupin_sf"/>
</dbReference>
<dbReference type="CDD" id="cd02233">
    <property type="entry name" value="cupin_HNL-like"/>
    <property type="match status" value="1"/>
</dbReference>
<dbReference type="Proteomes" id="UP000189739">
    <property type="component" value="Unassembled WGS sequence"/>
</dbReference>